<dbReference type="STRING" id="1150469.RSPPHO_01824"/>
<dbReference type="PANTHER" id="PTHR13420">
    <property type="entry name" value="UPF0235 PROTEIN C15ORF40"/>
    <property type="match status" value="1"/>
</dbReference>
<dbReference type="Proteomes" id="UP000033220">
    <property type="component" value="Chromosome DSM 122"/>
</dbReference>
<dbReference type="HAMAP" id="MF_00634">
    <property type="entry name" value="UPF0235"/>
    <property type="match status" value="1"/>
</dbReference>
<dbReference type="EMBL" id="HE663493">
    <property type="protein sequence ID" value="CCG08450.1"/>
    <property type="molecule type" value="Genomic_DNA"/>
</dbReference>
<dbReference type="PANTHER" id="PTHR13420:SF7">
    <property type="entry name" value="UPF0235 PROTEIN C15ORF40"/>
    <property type="match status" value="1"/>
</dbReference>
<gene>
    <name evidence="3" type="ORF">RSPPHO_01824</name>
</gene>
<dbReference type="PATRIC" id="fig|1150469.3.peg.2050"/>
<dbReference type="GO" id="GO:0005737">
    <property type="term" value="C:cytoplasm"/>
    <property type="evidence" value="ECO:0007669"/>
    <property type="project" value="TreeGrafter"/>
</dbReference>
<dbReference type="InterPro" id="IPR036591">
    <property type="entry name" value="YggU-like_sf"/>
</dbReference>
<dbReference type="NCBIfam" id="TIGR00251">
    <property type="entry name" value="DUF167 family protein"/>
    <property type="match status" value="1"/>
</dbReference>
<dbReference type="SUPFAM" id="SSF69786">
    <property type="entry name" value="YggU-like"/>
    <property type="match status" value="1"/>
</dbReference>
<proteinExistence type="inferred from homology"/>
<dbReference type="AlphaFoldDB" id="H6SKD5"/>
<sequence>MIPPASGALPWSVHEDGVWIAVRVTPKARRVGVTGLAREADGTLVLKAGVSAPPEDGKANAALVELLAKSWGVPKRDVTVIQGLTDRRKVVRLAGAVPQVLERLGPWFEALPRL</sequence>
<evidence type="ECO:0000256" key="2">
    <source>
        <dbReference type="HAMAP-Rule" id="MF_00634"/>
    </source>
</evidence>
<dbReference type="Pfam" id="PF02594">
    <property type="entry name" value="DUF167"/>
    <property type="match status" value="1"/>
</dbReference>
<evidence type="ECO:0000313" key="3">
    <source>
        <dbReference type="EMBL" id="CCG08450.1"/>
    </source>
</evidence>
<dbReference type="Gene3D" id="3.30.1200.10">
    <property type="entry name" value="YggU-like"/>
    <property type="match status" value="1"/>
</dbReference>
<protein>
    <recommendedName>
        <fullName evidence="2">UPF0235 protein RSPPHO_01824</fullName>
    </recommendedName>
</protein>
<comment type="similarity">
    <text evidence="1 2">Belongs to the UPF0235 family.</text>
</comment>
<name>H6SKD5_PARPM</name>
<dbReference type="KEGG" id="rpm:RSPPHO_01824"/>
<dbReference type="InterPro" id="IPR003746">
    <property type="entry name" value="DUF167"/>
</dbReference>
<reference evidence="3 4" key="1">
    <citation type="submission" date="2012-02" db="EMBL/GenBank/DDBJ databases">
        <title>Shotgun genome sequence of Phaeospirillum photometricum DSM 122.</title>
        <authorList>
            <person name="Duquesne K."/>
            <person name="Sturgis J."/>
        </authorList>
    </citation>
    <scope>NUCLEOTIDE SEQUENCE [LARGE SCALE GENOMIC DNA]</scope>
    <source>
        <strain evidence="4">DSM122</strain>
    </source>
</reference>
<organism evidence="3 4">
    <name type="scientific">Pararhodospirillum photometricum DSM 122</name>
    <dbReference type="NCBI Taxonomy" id="1150469"/>
    <lineage>
        <taxon>Bacteria</taxon>
        <taxon>Pseudomonadati</taxon>
        <taxon>Pseudomonadota</taxon>
        <taxon>Alphaproteobacteria</taxon>
        <taxon>Rhodospirillales</taxon>
        <taxon>Rhodospirillaceae</taxon>
        <taxon>Pararhodospirillum</taxon>
    </lineage>
</organism>
<dbReference type="HOGENOM" id="CLU_130694_3_0_5"/>
<evidence type="ECO:0000256" key="1">
    <source>
        <dbReference type="ARBA" id="ARBA00010364"/>
    </source>
</evidence>
<evidence type="ECO:0000313" key="4">
    <source>
        <dbReference type="Proteomes" id="UP000033220"/>
    </source>
</evidence>
<keyword evidence="4" id="KW-1185">Reference proteome</keyword>
<dbReference type="SMART" id="SM01152">
    <property type="entry name" value="DUF167"/>
    <property type="match status" value="1"/>
</dbReference>
<accession>H6SKD5</accession>
<dbReference type="eggNOG" id="COG1872">
    <property type="taxonomic scope" value="Bacteria"/>
</dbReference>